<keyword evidence="3" id="KW-1185">Reference proteome</keyword>
<evidence type="ECO:0000313" key="3">
    <source>
        <dbReference type="Proteomes" id="UP001309876"/>
    </source>
</evidence>
<dbReference type="Proteomes" id="UP001309876">
    <property type="component" value="Unassembled WGS sequence"/>
</dbReference>
<comment type="caution">
    <text evidence="2">The sequence shown here is derived from an EMBL/GenBank/DDBJ whole genome shotgun (WGS) entry which is preliminary data.</text>
</comment>
<dbReference type="InterPro" id="IPR012677">
    <property type="entry name" value="Nucleotide-bd_a/b_plait_sf"/>
</dbReference>
<feature type="compositionally biased region" description="Polar residues" evidence="1">
    <location>
        <begin position="313"/>
        <end position="336"/>
    </location>
</feature>
<protein>
    <recommendedName>
        <fullName evidence="4">Nucleoporin NUP53</fullName>
    </recommendedName>
</protein>
<accession>A0AAN7T7L2</accession>
<feature type="compositionally biased region" description="Polar residues" evidence="1">
    <location>
        <begin position="48"/>
        <end position="72"/>
    </location>
</feature>
<feature type="region of interest" description="Disordered" evidence="1">
    <location>
        <begin position="401"/>
        <end position="420"/>
    </location>
</feature>
<gene>
    <name evidence="2" type="ORF">LTR05_000119</name>
</gene>
<dbReference type="EMBL" id="JAVRRJ010000001">
    <property type="protein sequence ID" value="KAK5089951.1"/>
    <property type="molecule type" value="Genomic_DNA"/>
</dbReference>
<feature type="compositionally biased region" description="Low complexity" evidence="1">
    <location>
        <begin position="337"/>
        <end position="351"/>
    </location>
</feature>
<organism evidence="2 3">
    <name type="scientific">Lithohypha guttulata</name>
    <dbReference type="NCBI Taxonomy" id="1690604"/>
    <lineage>
        <taxon>Eukaryota</taxon>
        <taxon>Fungi</taxon>
        <taxon>Dikarya</taxon>
        <taxon>Ascomycota</taxon>
        <taxon>Pezizomycotina</taxon>
        <taxon>Eurotiomycetes</taxon>
        <taxon>Chaetothyriomycetidae</taxon>
        <taxon>Chaetothyriales</taxon>
        <taxon>Trichomeriaceae</taxon>
        <taxon>Lithohypha</taxon>
    </lineage>
</organism>
<dbReference type="AlphaFoldDB" id="A0AAN7T7L2"/>
<evidence type="ECO:0008006" key="4">
    <source>
        <dbReference type="Google" id="ProtNLM"/>
    </source>
</evidence>
<feature type="region of interest" description="Disordered" evidence="1">
    <location>
        <begin position="35"/>
        <end position="72"/>
    </location>
</feature>
<proteinExistence type="predicted"/>
<evidence type="ECO:0000313" key="2">
    <source>
        <dbReference type="EMBL" id="KAK5089951.1"/>
    </source>
</evidence>
<sequence length="454" mass="49764">MEIHSVLPEERARTEKGETLPWGYRYADTAKNARQLEESGPFGRNRSVRYTSSTGRRASTRQGTTPSRTKENNAVSDFSRLFAKEQAAYPQTVLPTDVDAVPIESVPTECLLYGYAGKMSEWKVLSKFERAVAPGIICEDYAREDPNLFQNSNSPMGFNRSSIVVHKNLSREALEKARVYRGGNHWIKVTFDSYEAAERACFYSPLEIDGCAVHCEMWNNRGPSNDVAIPKGMDGAGELISTQRARTIGVMGGRASAVAGFEQAMGGTLPRSHVVPATQYGQPRTTDDMDASSTTASSATATEAQSTSLTSPIPKSTASLRSRSQPNLPSQIELANSPTSLTQSQSQPQSQFMSRAPKVRKVALRPISEALPPRQSLVERVLRSLPVVNWVLGLTVPSPAEQKGEKTGGGGLIGEGPVIQEDGSWDSRSNGWYWKLWYTIDKWTGSDFCGLKED</sequence>
<evidence type="ECO:0000256" key="1">
    <source>
        <dbReference type="SAM" id="MobiDB-lite"/>
    </source>
</evidence>
<feature type="region of interest" description="Disordered" evidence="1">
    <location>
        <begin position="270"/>
        <end position="357"/>
    </location>
</feature>
<feature type="compositionally biased region" description="Low complexity" evidence="1">
    <location>
        <begin position="291"/>
        <end position="311"/>
    </location>
</feature>
<reference evidence="2 3" key="1">
    <citation type="submission" date="2023-08" db="EMBL/GenBank/DDBJ databases">
        <title>Black Yeasts Isolated from many extreme environments.</title>
        <authorList>
            <person name="Coleine C."/>
            <person name="Stajich J.E."/>
            <person name="Selbmann L."/>
        </authorList>
    </citation>
    <scope>NUCLEOTIDE SEQUENCE [LARGE SCALE GENOMIC DNA]</scope>
    <source>
        <strain evidence="2 3">CCFEE 5910</strain>
    </source>
</reference>
<name>A0AAN7T7L2_9EURO</name>
<dbReference type="Gene3D" id="3.30.70.330">
    <property type="match status" value="1"/>
</dbReference>